<reference evidence="3" key="2">
    <citation type="journal article" date="2021" name="Genome Biol. Evol.">
        <title>Developing a high-quality reference genome for a parasitic bivalve with doubly uniparental inheritance (Bivalvia: Unionida).</title>
        <authorList>
            <person name="Smith C.H."/>
        </authorList>
    </citation>
    <scope>NUCLEOTIDE SEQUENCE</scope>
    <source>
        <strain evidence="3">CHS0354</strain>
        <tissue evidence="3">Mantle</tissue>
    </source>
</reference>
<dbReference type="Pfam" id="PF23106">
    <property type="entry name" value="EGF_Teneurin"/>
    <property type="match status" value="1"/>
</dbReference>
<evidence type="ECO:0000256" key="1">
    <source>
        <dbReference type="ARBA" id="ARBA00023180"/>
    </source>
</evidence>
<reference evidence="3" key="3">
    <citation type="submission" date="2023-05" db="EMBL/GenBank/DDBJ databases">
        <authorList>
            <person name="Smith C.H."/>
        </authorList>
    </citation>
    <scope>NUCLEOTIDE SEQUENCE</scope>
    <source>
        <strain evidence="3">CHS0354</strain>
        <tissue evidence="3">Mantle</tissue>
    </source>
</reference>
<keyword evidence="1" id="KW-0325">Glycoprotein</keyword>
<evidence type="ECO:0000259" key="2">
    <source>
        <dbReference type="Pfam" id="PF26129"/>
    </source>
</evidence>
<protein>
    <recommendedName>
        <fullName evidence="2">Vwde helical domain-containing protein</fullName>
    </recommendedName>
</protein>
<organism evidence="3 4">
    <name type="scientific">Potamilus streckersoni</name>
    <dbReference type="NCBI Taxonomy" id="2493646"/>
    <lineage>
        <taxon>Eukaryota</taxon>
        <taxon>Metazoa</taxon>
        <taxon>Spiralia</taxon>
        <taxon>Lophotrochozoa</taxon>
        <taxon>Mollusca</taxon>
        <taxon>Bivalvia</taxon>
        <taxon>Autobranchia</taxon>
        <taxon>Heteroconchia</taxon>
        <taxon>Palaeoheterodonta</taxon>
        <taxon>Unionida</taxon>
        <taxon>Unionoidea</taxon>
        <taxon>Unionidae</taxon>
        <taxon>Ambleminae</taxon>
        <taxon>Lampsilini</taxon>
        <taxon>Potamilus</taxon>
    </lineage>
</organism>
<name>A0AAE0SKZ3_9BIVA</name>
<dbReference type="AlphaFoldDB" id="A0AAE0SKZ3"/>
<comment type="caution">
    <text evidence="3">The sequence shown here is derived from an EMBL/GenBank/DDBJ whole genome shotgun (WGS) entry which is preliminary data.</text>
</comment>
<dbReference type="Pfam" id="PF26129">
    <property type="entry name" value="Vwde"/>
    <property type="match status" value="1"/>
</dbReference>
<keyword evidence="4" id="KW-1185">Reference proteome</keyword>
<dbReference type="EMBL" id="JAEAOA010002171">
    <property type="protein sequence ID" value="KAK3593470.1"/>
    <property type="molecule type" value="Genomic_DNA"/>
</dbReference>
<sequence>MSPSCSSRLVRYKSYRDILIATLYLMLVGALEATVTEKSALRLQSMQIPTNSSMTERGEITYNSSYDRLTRFCTCSLEKTTIIDCDNKEIRENFVKTRWPKARDRTKAIWRRSMAAGPPQKIPYPLYDSEHAFVPNEPIWPTPSGLHEVDAIKICQDAMNKIEGLKKCQTIAKVDFKGIIEMCVEDIKISDDIKLTQVATTMAIAKCKDFVTKDPFLLTANSTQDLLQDLLCPGDCSGDGICTNGTCMCKDSFIGDDCSLDSSKAPFVSTIVSGDQCDVNKSPCEAVYVSGSNFHDGTSSSCHLLELSFKNGSFEETGQVFHTDVDYITTSNVGCFLPAKIFVNDKSTVAYTFSITNDRTRYSQNKTVIVYDSGCLDCDAKLACKIKSESCLIDGNCYRAKEAMPGDSSYRCDPKLNNTHWTNQRMP</sequence>
<dbReference type="InterPro" id="IPR058727">
    <property type="entry name" value="Helical_Vwde"/>
</dbReference>
<feature type="domain" description="Vwde helical" evidence="2">
    <location>
        <begin position="141"/>
        <end position="224"/>
    </location>
</feature>
<dbReference type="Proteomes" id="UP001195483">
    <property type="component" value="Unassembled WGS sequence"/>
</dbReference>
<proteinExistence type="predicted"/>
<evidence type="ECO:0000313" key="3">
    <source>
        <dbReference type="EMBL" id="KAK3593470.1"/>
    </source>
</evidence>
<accession>A0AAE0SKZ3</accession>
<reference evidence="3" key="1">
    <citation type="journal article" date="2021" name="Genome Biol. Evol.">
        <title>A High-Quality Reference Genome for a Parasitic Bivalve with Doubly Uniparental Inheritance (Bivalvia: Unionida).</title>
        <authorList>
            <person name="Smith C.H."/>
        </authorList>
    </citation>
    <scope>NUCLEOTIDE SEQUENCE</scope>
    <source>
        <strain evidence="3">CHS0354</strain>
    </source>
</reference>
<evidence type="ECO:0000313" key="4">
    <source>
        <dbReference type="Proteomes" id="UP001195483"/>
    </source>
</evidence>
<dbReference type="FunFam" id="2.10.25.10:FF:000001">
    <property type="entry name" value="Tenascin C"/>
    <property type="match status" value="1"/>
</dbReference>
<dbReference type="Gene3D" id="2.10.25.10">
    <property type="entry name" value="Laminin"/>
    <property type="match status" value="1"/>
</dbReference>
<gene>
    <name evidence="3" type="ORF">CHS0354_036994</name>
</gene>